<keyword evidence="4" id="KW-1185">Reference proteome</keyword>
<evidence type="ECO:0000313" key="4">
    <source>
        <dbReference type="Proteomes" id="UP000324298"/>
    </source>
</evidence>
<sequence>MKTIVMIFAVVLLAAPVMAANSSSDTKLDQSIGKSVDDMYKRNLAKSQSLGKKEAETNSRGRDHTNASSFERSGSVQSGGAAEVAVTIDQIMADAFAQLEHDGIEPFASCHVVTSPLLPTDIGINATNGYGEIYVHAAQYYAELARQNQSINAIINPQAVREYISCLGGYGAYGYEAYIRAQKAISGYNAKLSRNKKTKQIVVSGIGYEDFVNTIVAELKYVIAHGLTDAGVKRQFSRLMADKQRPCTFLKATENIKCGSTVVTMDALPKLVSSGVNIYGNGIFGFSGSFKVSTSWSYASALKDMSSDSRYSRFAADVSRFADELESRGMTKEAAYARKKAVNLANASSRTQAEQ</sequence>
<protein>
    <submittedName>
        <fullName evidence="3">Uncharacterized protein</fullName>
    </submittedName>
</protein>
<gene>
    <name evidence="3" type="ORF">ET418_16895</name>
</gene>
<feature type="compositionally biased region" description="Basic and acidic residues" evidence="1">
    <location>
        <begin position="51"/>
        <end position="65"/>
    </location>
</feature>
<evidence type="ECO:0000313" key="3">
    <source>
        <dbReference type="EMBL" id="KAA0888077.1"/>
    </source>
</evidence>
<feature type="chain" id="PRO_5022846546" evidence="2">
    <location>
        <begin position="20"/>
        <end position="355"/>
    </location>
</feature>
<name>A0A5A9X4T2_9BACT</name>
<dbReference type="AlphaFoldDB" id="A0A5A9X4T2"/>
<dbReference type="EMBL" id="SRSD01000012">
    <property type="protein sequence ID" value="KAA0888077.1"/>
    <property type="molecule type" value="Genomic_DNA"/>
</dbReference>
<feature type="signal peptide" evidence="2">
    <location>
        <begin position="1"/>
        <end position="19"/>
    </location>
</feature>
<comment type="caution">
    <text evidence="3">The sequence shown here is derived from an EMBL/GenBank/DDBJ whole genome shotgun (WGS) entry which is preliminary data.</text>
</comment>
<organism evidence="3 4">
    <name type="scientific">Oryzomonas rubra</name>
    <dbReference type="NCBI Taxonomy" id="2509454"/>
    <lineage>
        <taxon>Bacteria</taxon>
        <taxon>Pseudomonadati</taxon>
        <taxon>Thermodesulfobacteriota</taxon>
        <taxon>Desulfuromonadia</taxon>
        <taxon>Geobacterales</taxon>
        <taxon>Geobacteraceae</taxon>
        <taxon>Oryzomonas</taxon>
    </lineage>
</organism>
<dbReference type="RefSeq" id="WP_149309632.1">
    <property type="nucleotide sequence ID" value="NZ_SRSD01000012.1"/>
</dbReference>
<feature type="compositionally biased region" description="Polar residues" evidence="1">
    <location>
        <begin position="66"/>
        <end position="76"/>
    </location>
</feature>
<reference evidence="3 4" key="1">
    <citation type="submission" date="2019-04" db="EMBL/GenBank/DDBJ databases">
        <title>Geobacter ruber sp. nov., ferric-reducing bacteria isolated from paddy soil.</title>
        <authorList>
            <person name="Xu Z."/>
            <person name="Masuda Y."/>
            <person name="Itoh H."/>
            <person name="Senoo K."/>
        </authorList>
    </citation>
    <scope>NUCLEOTIDE SEQUENCE [LARGE SCALE GENOMIC DNA]</scope>
    <source>
        <strain evidence="3 4">Red88</strain>
    </source>
</reference>
<feature type="region of interest" description="Disordered" evidence="1">
    <location>
        <begin position="46"/>
        <end position="76"/>
    </location>
</feature>
<keyword evidence="2" id="KW-0732">Signal</keyword>
<accession>A0A5A9X4T2</accession>
<proteinExistence type="predicted"/>
<dbReference type="Proteomes" id="UP000324298">
    <property type="component" value="Unassembled WGS sequence"/>
</dbReference>
<evidence type="ECO:0000256" key="1">
    <source>
        <dbReference type="SAM" id="MobiDB-lite"/>
    </source>
</evidence>
<evidence type="ECO:0000256" key="2">
    <source>
        <dbReference type="SAM" id="SignalP"/>
    </source>
</evidence>